<dbReference type="InterPro" id="IPR036604">
    <property type="entry name" value="PurS-like_sf"/>
</dbReference>
<dbReference type="SUPFAM" id="SSF55326">
    <property type="entry name" value="PurM N-terminal domain-like"/>
    <property type="match status" value="2"/>
</dbReference>
<dbReference type="AlphaFoldDB" id="A0A5C3E7W8"/>
<accession>A0A5C3E7W8</accession>
<organism evidence="9 10">
    <name type="scientific">Ustilago trichophora</name>
    <dbReference type="NCBI Taxonomy" id="86804"/>
    <lineage>
        <taxon>Eukaryota</taxon>
        <taxon>Fungi</taxon>
        <taxon>Dikarya</taxon>
        <taxon>Basidiomycota</taxon>
        <taxon>Ustilaginomycotina</taxon>
        <taxon>Ustilaginomycetes</taxon>
        <taxon>Ustilaginales</taxon>
        <taxon>Ustilaginaceae</taxon>
        <taxon>Ustilago</taxon>
    </lineage>
</organism>
<evidence type="ECO:0000259" key="6">
    <source>
        <dbReference type="Pfam" id="PF02769"/>
    </source>
</evidence>
<evidence type="ECO:0000259" key="7">
    <source>
        <dbReference type="Pfam" id="PF18076"/>
    </source>
</evidence>
<feature type="domain" description="PurM-like C-terminal" evidence="6">
    <location>
        <begin position="677"/>
        <end position="816"/>
    </location>
</feature>
<dbReference type="InterPro" id="IPR036921">
    <property type="entry name" value="PurM-like_N_sf"/>
</dbReference>
<dbReference type="InterPro" id="IPR040707">
    <property type="entry name" value="FGAR-AT_N"/>
</dbReference>
<dbReference type="SMART" id="SM01211">
    <property type="entry name" value="GATase_5"/>
    <property type="match status" value="1"/>
</dbReference>
<dbReference type="CDD" id="cd02204">
    <property type="entry name" value="PurL_repeat2"/>
    <property type="match status" value="1"/>
</dbReference>
<evidence type="ECO:0000313" key="9">
    <source>
        <dbReference type="EMBL" id="SPO26230.1"/>
    </source>
</evidence>
<gene>
    <name evidence="9" type="ORF">UTRI_02506</name>
</gene>
<dbReference type="GO" id="GO:0004642">
    <property type="term" value="F:phosphoribosylformylglycinamidine synthase activity"/>
    <property type="evidence" value="ECO:0007669"/>
    <property type="project" value="TreeGrafter"/>
</dbReference>
<dbReference type="GO" id="GO:0005737">
    <property type="term" value="C:cytoplasm"/>
    <property type="evidence" value="ECO:0007669"/>
    <property type="project" value="TreeGrafter"/>
</dbReference>
<keyword evidence="3" id="KW-0658">Purine biosynthesis</keyword>
<dbReference type="OrthoDB" id="6666987at2759"/>
<dbReference type="SUPFAM" id="SSF82697">
    <property type="entry name" value="PurS-like"/>
    <property type="match status" value="1"/>
</dbReference>
<evidence type="ECO:0000256" key="1">
    <source>
        <dbReference type="ARBA" id="ARBA00022598"/>
    </source>
</evidence>
<protein>
    <submittedName>
        <fullName evidence="9">Probable ADE6 - phosphoribosylformyl glycinamidine synthetase</fullName>
    </submittedName>
</protein>
<dbReference type="PANTHER" id="PTHR10099:SF1">
    <property type="entry name" value="PHOSPHORIBOSYLFORMYLGLYCINAMIDINE SYNTHASE"/>
    <property type="match status" value="1"/>
</dbReference>
<dbReference type="InterPro" id="IPR010918">
    <property type="entry name" value="PurM-like_C_dom"/>
</dbReference>
<dbReference type="EMBL" id="OOIN01000013">
    <property type="protein sequence ID" value="SPO26230.1"/>
    <property type="molecule type" value="Genomic_DNA"/>
</dbReference>
<dbReference type="PANTHER" id="PTHR10099">
    <property type="entry name" value="PHOSPHORIBOSYLFORMYLGLYCINAMIDINE SYNTHASE"/>
    <property type="match status" value="1"/>
</dbReference>
<dbReference type="Gene3D" id="1.10.8.750">
    <property type="entry name" value="Phosphoribosylformylglycinamidine synthase, linker domain"/>
    <property type="match status" value="1"/>
</dbReference>
<dbReference type="FunFam" id="3.30.1330.10:FF:000005">
    <property type="entry name" value="Phosphoribosylformylglycinamidine synthase"/>
    <property type="match status" value="1"/>
</dbReference>
<feature type="domain" description="FGAR-AT PurM N-terminal-like" evidence="8">
    <location>
        <begin position="515"/>
        <end position="662"/>
    </location>
</feature>
<dbReference type="InterPro" id="IPR055181">
    <property type="entry name" value="FGAR-AT_PurM_N-like"/>
</dbReference>
<evidence type="ECO:0000256" key="5">
    <source>
        <dbReference type="SAM" id="MobiDB-lite"/>
    </source>
</evidence>
<dbReference type="Pfam" id="PF13507">
    <property type="entry name" value="GATase_5"/>
    <property type="match status" value="1"/>
</dbReference>
<evidence type="ECO:0000256" key="2">
    <source>
        <dbReference type="ARBA" id="ARBA00022741"/>
    </source>
</evidence>
<dbReference type="SUPFAM" id="SSF52317">
    <property type="entry name" value="Class I glutamine amidotransferase-like"/>
    <property type="match status" value="1"/>
</dbReference>
<keyword evidence="2" id="KW-0547">Nucleotide-binding</keyword>
<dbReference type="InterPro" id="IPR036676">
    <property type="entry name" value="PurM-like_C_sf"/>
</dbReference>
<dbReference type="Pfam" id="PF02769">
    <property type="entry name" value="AIRS_C"/>
    <property type="match status" value="2"/>
</dbReference>
<keyword evidence="10" id="KW-1185">Reference proteome</keyword>
<dbReference type="Gene3D" id="3.40.50.880">
    <property type="match status" value="2"/>
</dbReference>
<sequence>MLSLIGSSLLHPSKRAQLLERANAKLGAKLASIDALYIHFVNPASEQANAVLADAILAGNAANSAQTVLFVLPRPGSISPWSSKATDIARMCTLKEHIDRIERGIAYVLQPAASATLDAADIAHVHDLLHDRMTQFISAVPPTADALFHKAKPAPLTHVDLLGADGTSDRSVAKQRLIDANERLGLALANDEIDYLVNSEHCRHKIFNADWTIDGNSMPNTLFGMIRNTHKLHPEHTISAYSDNAAVIEGYKEPMPFLAKVETHNHPTAVSPYPGAATGSGGEIRDEGDGRQPWEEDFGKPSHISSAYDIMIDGPLGSSAFNNEFGRPGLSGFWRTWSERVPIDDNSTEVRGYHKPIMLAGGLGNVRPKNALKSKITPDAAIIVLGGPGMLIGLGGGAASSMASGSSSRAALDFASGQVGQGNPIQSIHDVGAGGISNALPELVHDAGLGARFEIRDELVVTDRLLGGTPIHLPMPILFGKPPKIARQAQSSQPLRVPFDSTLTSYLPNIKDDPNFLITIGDRSITGLVVRDQMVGPYQVPVADVAVTRTSYGFDESVTGEAVASGERTPLALISAAASARMAVAESLTNIVASSIESLERIKLSANWMCAASHSDEGARLYEAVQAIGLDLCPKLGLAIPVGKDSMSMKMAWESPELRTDVDDTVLLFVDLAGGKQRLGGSCLAQVFRQLGHEAPDVEDAAVLKAFFEACYTLKQLRVQKRDEGSLVLAYHDRSDGGLITAVLEMCFAGHCGAEIFVDALDAELKDPVAALFNEELGAVMQVKSGDVKAVSAVLTAAGVPSHNLHVIGRVTPDSQEIKVVARSQSLLSSTRATLQKAWAETSFRMQSLRDNPETAATEYSLITDEATSAAALRYDLTYNPREDVWVPRWLRPLGCTTQGRHPAMAACGGFSFGDVLGAGSGWAKSILLNPSVKAQFVDFFQNRSDTFALGVCNGCQLLSQLGVAGLIPEAENWPLFKANESGRFEGRLSTVEITKTGGAQSIFWPTWRARCCPPSSLTVRTCLVPQRWRLEAIKAKNQVAMQYVDQRYPINPNGSPEHELGPAEAYAKGDKGWQGKGPWFRMFENARKWVASQK</sequence>
<dbReference type="FunFam" id="3.90.650.10:FF:000005">
    <property type="entry name" value="Phosphoribosylformylglycinamidine synthase"/>
    <property type="match status" value="1"/>
</dbReference>
<dbReference type="GO" id="GO:0005524">
    <property type="term" value="F:ATP binding"/>
    <property type="evidence" value="ECO:0007669"/>
    <property type="project" value="UniProtKB-KW"/>
</dbReference>
<dbReference type="Pfam" id="PF22689">
    <property type="entry name" value="FGAR-AT_PurM_N-like"/>
    <property type="match status" value="1"/>
</dbReference>
<dbReference type="SUPFAM" id="SSF56042">
    <property type="entry name" value="PurM C-terminal domain-like"/>
    <property type="match status" value="2"/>
</dbReference>
<dbReference type="Pfam" id="PF18076">
    <property type="entry name" value="FGAR-AT_N"/>
    <property type="match status" value="1"/>
</dbReference>
<proteinExistence type="predicted"/>
<dbReference type="Proteomes" id="UP000324022">
    <property type="component" value="Unassembled WGS sequence"/>
</dbReference>
<dbReference type="InterPro" id="IPR029062">
    <property type="entry name" value="Class_I_gatase-like"/>
</dbReference>
<keyword evidence="4" id="KW-0067">ATP-binding</keyword>
<reference evidence="9 10" key="1">
    <citation type="submission" date="2018-03" db="EMBL/GenBank/DDBJ databases">
        <authorList>
            <person name="Guldener U."/>
        </authorList>
    </citation>
    <scope>NUCLEOTIDE SEQUENCE [LARGE SCALE GENOMIC DNA]</scope>
    <source>
        <strain evidence="9 10">NBRC100155</strain>
    </source>
</reference>
<feature type="region of interest" description="Disordered" evidence="5">
    <location>
        <begin position="269"/>
        <end position="291"/>
    </location>
</feature>
<dbReference type="Gene3D" id="3.30.1330.10">
    <property type="entry name" value="PurM-like, N-terminal domain"/>
    <property type="match status" value="2"/>
</dbReference>
<evidence type="ECO:0000256" key="4">
    <source>
        <dbReference type="ARBA" id="ARBA00022840"/>
    </source>
</evidence>
<name>A0A5C3E7W8_9BASI</name>
<dbReference type="Gene3D" id="3.90.650.10">
    <property type="entry name" value="PurM-like C-terminal domain"/>
    <property type="match status" value="2"/>
</dbReference>
<feature type="domain" description="PurM-like C-terminal" evidence="6">
    <location>
        <begin position="380"/>
        <end position="458"/>
    </location>
</feature>
<evidence type="ECO:0000259" key="8">
    <source>
        <dbReference type="Pfam" id="PF22689"/>
    </source>
</evidence>
<feature type="domain" description="Phosphoribosylformylglycinamidine synthase N-terminal" evidence="7">
    <location>
        <begin position="37"/>
        <end position="148"/>
    </location>
</feature>
<evidence type="ECO:0000256" key="3">
    <source>
        <dbReference type="ARBA" id="ARBA00022755"/>
    </source>
</evidence>
<evidence type="ECO:0000313" key="10">
    <source>
        <dbReference type="Proteomes" id="UP000324022"/>
    </source>
</evidence>
<keyword evidence="1" id="KW-0436">Ligase</keyword>
<dbReference type="GO" id="GO:0006164">
    <property type="term" value="P:purine nucleotide biosynthetic process"/>
    <property type="evidence" value="ECO:0007669"/>
    <property type="project" value="UniProtKB-KW"/>
</dbReference>